<dbReference type="Proteomes" id="UP000007151">
    <property type="component" value="Unassembled WGS sequence"/>
</dbReference>
<accession>A0A212F1B5</accession>
<dbReference type="PANTHER" id="PTHR13628">
    <property type="entry name" value="TRANSMEMBRANE PROTEIN 267"/>
    <property type="match status" value="1"/>
</dbReference>
<gene>
    <name evidence="6" type="ORF">KGM_209865</name>
</gene>
<evidence type="ECO:0000256" key="1">
    <source>
        <dbReference type="ARBA" id="ARBA00004141"/>
    </source>
</evidence>
<evidence type="ECO:0000313" key="6">
    <source>
        <dbReference type="EMBL" id="OWR47532.1"/>
    </source>
</evidence>
<name>A0A212F1B5_DANPL</name>
<evidence type="ECO:0000256" key="4">
    <source>
        <dbReference type="ARBA" id="ARBA00022989"/>
    </source>
</evidence>
<keyword evidence="7" id="KW-1185">Reference proteome</keyword>
<dbReference type="GO" id="GO:0016020">
    <property type="term" value="C:membrane"/>
    <property type="evidence" value="ECO:0007669"/>
    <property type="project" value="UniProtKB-SubCell"/>
</dbReference>
<evidence type="ECO:0000256" key="5">
    <source>
        <dbReference type="ARBA" id="ARBA00023136"/>
    </source>
</evidence>
<dbReference type="PANTHER" id="PTHR13628:SF1">
    <property type="entry name" value="TRANSMEMBRANE PROTEIN 267"/>
    <property type="match status" value="1"/>
</dbReference>
<keyword evidence="4" id="KW-1133">Transmembrane helix</keyword>
<dbReference type="AlphaFoldDB" id="A0A212F1B5"/>
<comment type="subcellular location">
    <subcellularLocation>
        <location evidence="1">Membrane</location>
        <topology evidence="1">Multi-pass membrane protein</topology>
    </subcellularLocation>
</comment>
<evidence type="ECO:0000256" key="2">
    <source>
        <dbReference type="ARBA" id="ARBA00013977"/>
    </source>
</evidence>
<dbReference type="EMBL" id="AGBW02010907">
    <property type="protein sequence ID" value="OWR47532.1"/>
    <property type="molecule type" value="Genomic_DNA"/>
</dbReference>
<dbReference type="KEGG" id="dpl:KGM_209865"/>
<organism evidence="6 7">
    <name type="scientific">Danaus plexippus plexippus</name>
    <dbReference type="NCBI Taxonomy" id="278856"/>
    <lineage>
        <taxon>Eukaryota</taxon>
        <taxon>Metazoa</taxon>
        <taxon>Ecdysozoa</taxon>
        <taxon>Arthropoda</taxon>
        <taxon>Hexapoda</taxon>
        <taxon>Insecta</taxon>
        <taxon>Pterygota</taxon>
        <taxon>Neoptera</taxon>
        <taxon>Endopterygota</taxon>
        <taxon>Lepidoptera</taxon>
        <taxon>Glossata</taxon>
        <taxon>Ditrysia</taxon>
        <taxon>Papilionoidea</taxon>
        <taxon>Nymphalidae</taxon>
        <taxon>Danainae</taxon>
        <taxon>Danaini</taxon>
        <taxon>Danaina</taxon>
        <taxon>Danaus</taxon>
        <taxon>Danaus</taxon>
    </lineage>
</organism>
<proteinExistence type="predicted"/>
<dbReference type="FunCoup" id="A0A212F1B5">
    <property type="interactions" value="406"/>
</dbReference>
<reference evidence="6 7" key="1">
    <citation type="journal article" date="2011" name="Cell">
        <title>The monarch butterfly genome yields insights into long-distance migration.</title>
        <authorList>
            <person name="Zhan S."/>
            <person name="Merlin C."/>
            <person name="Boore J.L."/>
            <person name="Reppert S.M."/>
        </authorList>
    </citation>
    <scope>NUCLEOTIDE SEQUENCE [LARGE SCALE GENOMIC DNA]</scope>
    <source>
        <strain evidence="6">F-2</strain>
    </source>
</reference>
<sequence length="200" mass="22909">MKLINTLLTFAICFTLIFGDYIVFKSKYSNNHMCRAFTDNSVHAAVGLLSSLLFFNHGINVTSQVYISNVFLCTAVSSLIDIDHFILAKSFHFADLASLNRRGIFHCSTFWIIITTLLLLYGRITHKINIYISAFMVIIAFTSHHIRDANRRGLWLFPFGHTPPINKYIYIPSTCLLPMTLAYIYNTCKPYTYSVSREIV</sequence>
<evidence type="ECO:0000256" key="3">
    <source>
        <dbReference type="ARBA" id="ARBA00022692"/>
    </source>
</evidence>
<dbReference type="OrthoDB" id="10014558at2759"/>
<keyword evidence="5" id="KW-0472">Membrane</keyword>
<protein>
    <recommendedName>
        <fullName evidence="2">Transmembrane protein 267</fullName>
    </recommendedName>
</protein>
<comment type="caution">
    <text evidence="6">The sequence shown here is derived from an EMBL/GenBank/DDBJ whole genome shotgun (WGS) entry which is preliminary data.</text>
</comment>
<evidence type="ECO:0000313" key="7">
    <source>
        <dbReference type="Proteomes" id="UP000007151"/>
    </source>
</evidence>
<keyword evidence="3 6" id="KW-0812">Transmembrane</keyword>
<dbReference type="InterPro" id="IPR026572">
    <property type="entry name" value="TMEM267"/>
</dbReference>
<dbReference type="eggNOG" id="ENOG502S7YE">
    <property type="taxonomic scope" value="Eukaryota"/>
</dbReference>